<feature type="domain" description="HIT" evidence="2">
    <location>
        <begin position="8"/>
        <end position="109"/>
    </location>
</feature>
<organism evidence="3 4">
    <name type="scientific">Thiorhodococcus minor</name>
    <dbReference type="NCBI Taxonomy" id="57489"/>
    <lineage>
        <taxon>Bacteria</taxon>
        <taxon>Pseudomonadati</taxon>
        <taxon>Pseudomonadota</taxon>
        <taxon>Gammaproteobacteria</taxon>
        <taxon>Chromatiales</taxon>
        <taxon>Chromatiaceae</taxon>
        <taxon>Thiorhodococcus</taxon>
    </lineage>
</organism>
<evidence type="ECO:0000313" key="4">
    <source>
        <dbReference type="Proteomes" id="UP000483379"/>
    </source>
</evidence>
<reference evidence="3 4" key="1">
    <citation type="submission" date="2020-02" db="EMBL/GenBank/DDBJ databases">
        <title>Genome sequences of Thiorhodococcus mannitoliphagus and Thiorhodococcus minor, purple sulfur photosynthetic bacteria in the gammaproteobacterial family, Chromatiaceae.</title>
        <authorList>
            <person name="Aviles F.A."/>
            <person name="Meyer T.E."/>
            <person name="Kyndt J.A."/>
        </authorList>
    </citation>
    <scope>NUCLEOTIDE SEQUENCE [LARGE SCALE GENOMIC DNA]</scope>
    <source>
        <strain evidence="3 4">DSM 11518</strain>
    </source>
</reference>
<dbReference type="RefSeq" id="WP_164454233.1">
    <property type="nucleotide sequence ID" value="NZ_JAAIJQ010000061.1"/>
</dbReference>
<proteinExistence type="predicted"/>
<dbReference type="InterPro" id="IPR026026">
    <property type="entry name" value="HIT_Hint"/>
</dbReference>
<gene>
    <name evidence="3" type="ORF">G3446_18055</name>
</gene>
<keyword evidence="4" id="KW-1185">Reference proteome</keyword>
<evidence type="ECO:0000256" key="1">
    <source>
        <dbReference type="PROSITE-ProRule" id="PRU00464"/>
    </source>
</evidence>
<name>A0A6M0K3G0_9GAMM</name>
<dbReference type="PROSITE" id="PS51084">
    <property type="entry name" value="HIT_2"/>
    <property type="match status" value="1"/>
</dbReference>
<protein>
    <submittedName>
        <fullName evidence="3">HIT family protein</fullName>
    </submittedName>
</protein>
<comment type="caution">
    <text evidence="1">Lacks conserved residue(s) required for the propagation of feature annotation.</text>
</comment>
<comment type="caution">
    <text evidence="3">The sequence shown here is derived from an EMBL/GenBank/DDBJ whole genome shotgun (WGS) entry which is preliminary data.</text>
</comment>
<dbReference type="PIRSF" id="PIRSF000714">
    <property type="entry name" value="HIT"/>
    <property type="match status" value="1"/>
</dbReference>
<dbReference type="EMBL" id="JAAIJQ010000061">
    <property type="protein sequence ID" value="NEV63771.1"/>
    <property type="molecule type" value="Genomic_DNA"/>
</dbReference>
<dbReference type="SUPFAM" id="SSF54197">
    <property type="entry name" value="HIT-like"/>
    <property type="match status" value="1"/>
</dbReference>
<evidence type="ECO:0000259" key="2">
    <source>
        <dbReference type="PROSITE" id="PS51084"/>
    </source>
</evidence>
<dbReference type="AlphaFoldDB" id="A0A6M0K3G0"/>
<evidence type="ECO:0000313" key="3">
    <source>
        <dbReference type="EMBL" id="NEV63771.1"/>
    </source>
</evidence>
<dbReference type="InterPro" id="IPR036265">
    <property type="entry name" value="HIT-like_sf"/>
</dbReference>
<dbReference type="Gene3D" id="3.30.428.10">
    <property type="entry name" value="HIT-like"/>
    <property type="match status" value="1"/>
</dbReference>
<dbReference type="Pfam" id="PF01230">
    <property type="entry name" value="HIT"/>
    <property type="match status" value="1"/>
</dbReference>
<dbReference type="Proteomes" id="UP000483379">
    <property type="component" value="Unassembled WGS sequence"/>
</dbReference>
<dbReference type="GO" id="GO:0003824">
    <property type="term" value="F:catalytic activity"/>
    <property type="evidence" value="ECO:0007669"/>
    <property type="project" value="InterPro"/>
</dbReference>
<dbReference type="InterPro" id="IPR011146">
    <property type="entry name" value="HIT-like"/>
</dbReference>
<sequence>MRQHSSSGFELHPRLKADTWSMGESPSSLLLLMNNALAPWLILVPKTDVHELHHLSPGFRQDVREEVDLLCAALERALRPHKLNVATLGNLVPQLHIHVVARYSNDVFWPGPVWGHQERRHYQAEEIERLRERLHGDLSERFELL</sequence>
<accession>A0A6M0K3G0</accession>